<dbReference type="PROSITE" id="PS50106">
    <property type="entry name" value="PDZ"/>
    <property type="match status" value="1"/>
</dbReference>
<reference evidence="4" key="1">
    <citation type="submission" date="2025-08" db="UniProtKB">
        <authorList>
            <consortium name="RefSeq"/>
        </authorList>
    </citation>
    <scope>IDENTIFICATION</scope>
    <source>
        <tissue evidence="4">Total insect</tissue>
    </source>
</reference>
<feature type="domain" description="FERM" evidence="1">
    <location>
        <begin position="118"/>
        <end position="432"/>
    </location>
</feature>
<dbReference type="PANTHER" id="PTHR46900">
    <property type="entry name" value="TYROSINE-PROTEIN PHOSPHATASE NON-RECEPTOR TYPE 13"/>
    <property type="match status" value="1"/>
</dbReference>
<dbReference type="Pfam" id="PF00373">
    <property type="entry name" value="FERM_M"/>
    <property type="match status" value="1"/>
</dbReference>
<dbReference type="InterPro" id="IPR014352">
    <property type="entry name" value="FERM/acyl-CoA-bd_prot_sf"/>
</dbReference>
<dbReference type="Pfam" id="PF00595">
    <property type="entry name" value="PDZ"/>
    <property type="match status" value="1"/>
</dbReference>
<dbReference type="AlphaFoldDB" id="A0A6P9AIB1"/>
<accession>A0A6P9AIB1</accession>
<dbReference type="Proteomes" id="UP000515158">
    <property type="component" value="Unplaced"/>
</dbReference>
<dbReference type="Gene3D" id="1.20.80.10">
    <property type="match status" value="1"/>
</dbReference>
<dbReference type="SMART" id="SM01196">
    <property type="entry name" value="FERM_C"/>
    <property type="match status" value="1"/>
</dbReference>
<dbReference type="InterPro" id="IPR035963">
    <property type="entry name" value="FERM_2"/>
</dbReference>
<dbReference type="SMART" id="SM00295">
    <property type="entry name" value="B41"/>
    <property type="match status" value="1"/>
</dbReference>
<dbReference type="InterPro" id="IPR018980">
    <property type="entry name" value="FERM_PH-like_C"/>
</dbReference>
<dbReference type="InParanoid" id="A0A6P9AIB1"/>
<gene>
    <name evidence="4" type="primary">LOC117654535</name>
</gene>
<feature type="domain" description="PDZ" evidence="2">
    <location>
        <begin position="700"/>
        <end position="781"/>
    </location>
</feature>
<name>A0A6P9AIB1_THRPL</name>
<dbReference type="CDD" id="cd00136">
    <property type="entry name" value="PDZ_canonical"/>
    <property type="match status" value="1"/>
</dbReference>
<dbReference type="OrthoDB" id="123971at2759"/>
<evidence type="ECO:0000313" key="3">
    <source>
        <dbReference type="Proteomes" id="UP000515158"/>
    </source>
</evidence>
<sequence>MTMTVNRFDAPLAQLEVELEKARVKRRLIREAHDMQGSVEDIKNMVVPPGSSLDGAARKHPIQRAPSRLYRTVLPAQGNPRAKYCCPNTCIGPEFVVNSSSAVKHIRMTDIKHSSQIRRITVILLNGQKLKVSCNINSMTTGQLFEVVVSSEAIEDNFTLGLAVLLGGDFVFPPSDFRLSKVSPAGLWDECRRPHSNAVSSLLEPFGGHPPLTMYMRTKFFLPSLRGIRSWNLKHQLYLQLRRCLLEQQLRSPNRGQLLILMGYALQAEFGDFTEKEHGCGDYFLVEHYLPDGDSVEESIVRKELQAAHQERIGLDPGRAEEMFISLAQQFSEYGTHFYSATSAQKSGRDAPVWLAISASGISLHEWRAGAVQRPVAQTYHWKDIRKLSYSRQQFCLQPSSGKRLKLRMDFRKSYFTFRLASLQHQFFLKYRAELSSLQSVATEFGVPIRKSNLPYVESREPPDVASKSASSDVKSVLGAVLGPVKSRQVVNLPSPPKSSCRFSQLACILGAAVANNSHNLEVIQNKENELPTWVPRAVHQRSGSYDSIGLLRDTRHDFRRVATSPSSTHASVSPASTISRTSVQTCFGMIGGENRTPSFPRRSGVRMGTRAFSLGSSCQTLAGATEHYRTTSVGGTPCGTRTPSECSAPSSPYAEAYVINSSIKSVDEHFQMDSHESISESLAEKMGNVSFEEERILRTIRLQRDRLGSFGIEITEGEDGGVYIQSVQRGGAAAKLGTIHRGDRLIAVDGHCLLNRRYEEALRLMRASGEEVELVLSQATQLTSEEDLNQPSTSYQNGLMRLAECNIKNTPVEETYLRDIRYRTEDCPTPQHIMMPKSLPQPQAQATGIAIAAPSKWTAHKKYPAPKPPHMRNACFIAPVPEDCMDMLDITI</sequence>
<dbReference type="PROSITE" id="PS50057">
    <property type="entry name" value="FERM_3"/>
    <property type="match status" value="1"/>
</dbReference>
<dbReference type="Pfam" id="PF09380">
    <property type="entry name" value="FERM_C"/>
    <property type="match status" value="1"/>
</dbReference>
<dbReference type="RefSeq" id="XP_034257129.1">
    <property type="nucleotide sequence ID" value="XM_034401238.1"/>
</dbReference>
<dbReference type="GeneID" id="117654535"/>
<dbReference type="SMART" id="SM00228">
    <property type="entry name" value="PDZ"/>
    <property type="match status" value="1"/>
</dbReference>
<dbReference type="InterPro" id="IPR036034">
    <property type="entry name" value="PDZ_sf"/>
</dbReference>
<dbReference type="InterPro" id="IPR019748">
    <property type="entry name" value="FERM_central"/>
</dbReference>
<dbReference type="SUPFAM" id="SSF47031">
    <property type="entry name" value="Second domain of FERM"/>
    <property type="match status" value="1"/>
</dbReference>
<protein>
    <submittedName>
        <fullName evidence="4">Tyrosine-protein phosphatase non-receptor type 13-like</fullName>
    </submittedName>
</protein>
<dbReference type="Gene3D" id="2.30.42.10">
    <property type="match status" value="1"/>
</dbReference>
<dbReference type="InterPro" id="IPR052074">
    <property type="entry name" value="NonRcpt_TyrProt_Phosphatase"/>
</dbReference>
<dbReference type="InterPro" id="IPR019749">
    <property type="entry name" value="Band_41_domain"/>
</dbReference>
<dbReference type="GO" id="GO:0071944">
    <property type="term" value="C:cell periphery"/>
    <property type="evidence" value="ECO:0007669"/>
    <property type="project" value="UniProtKB-ARBA"/>
</dbReference>
<organism evidence="4">
    <name type="scientific">Thrips palmi</name>
    <name type="common">Melon thrips</name>
    <dbReference type="NCBI Taxonomy" id="161013"/>
    <lineage>
        <taxon>Eukaryota</taxon>
        <taxon>Metazoa</taxon>
        <taxon>Ecdysozoa</taxon>
        <taxon>Arthropoda</taxon>
        <taxon>Hexapoda</taxon>
        <taxon>Insecta</taxon>
        <taxon>Pterygota</taxon>
        <taxon>Neoptera</taxon>
        <taxon>Paraneoptera</taxon>
        <taxon>Thysanoptera</taxon>
        <taxon>Terebrantia</taxon>
        <taxon>Thripoidea</taxon>
        <taxon>Thripidae</taxon>
        <taxon>Thrips</taxon>
    </lineage>
</organism>
<dbReference type="GO" id="GO:0030182">
    <property type="term" value="P:neuron differentiation"/>
    <property type="evidence" value="ECO:0007669"/>
    <property type="project" value="UniProtKB-ARBA"/>
</dbReference>
<dbReference type="CDD" id="cd14473">
    <property type="entry name" value="FERM_B-lobe"/>
    <property type="match status" value="1"/>
</dbReference>
<dbReference type="InterPro" id="IPR011993">
    <property type="entry name" value="PH-like_dom_sf"/>
</dbReference>
<dbReference type="GO" id="GO:0009887">
    <property type="term" value="P:animal organ morphogenesis"/>
    <property type="evidence" value="ECO:0007669"/>
    <property type="project" value="UniProtKB-ARBA"/>
</dbReference>
<proteinExistence type="predicted"/>
<dbReference type="InterPro" id="IPR001478">
    <property type="entry name" value="PDZ"/>
</dbReference>
<keyword evidence="3" id="KW-1185">Reference proteome</keyword>
<dbReference type="KEGG" id="tpal:117654535"/>
<dbReference type="Gene3D" id="2.30.29.30">
    <property type="entry name" value="Pleckstrin-homology domain (PH domain)/Phosphotyrosine-binding domain (PTB)"/>
    <property type="match status" value="1"/>
</dbReference>
<dbReference type="SUPFAM" id="SSF50156">
    <property type="entry name" value="PDZ domain-like"/>
    <property type="match status" value="1"/>
</dbReference>
<dbReference type="InterPro" id="IPR000299">
    <property type="entry name" value="FERM_domain"/>
</dbReference>
<evidence type="ECO:0000313" key="4">
    <source>
        <dbReference type="RefSeq" id="XP_034257129.1"/>
    </source>
</evidence>
<dbReference type="PANTHER" id="PTHR46900:SF2">
    <property type="entry name" value="TYROSINE-PROTEIN PHOSPHATASE NON-RECEPTOR TYPE 13"/>
    <property type="match status" value="1"/>
</dbReference>
<dbReference type="SUPFAM" id="SSF50729">
    <property type="entry name" value="PH domain-like"/>
    <property type="match status" value="1"/>
</dbReference>
<evidence type="ECO:0000259" key="1">
    <source>
        <dbReference type="PROSITE" id="PS50057"/>
    </source>
</evidence>
<evidence type="ECO:0000259" key="2">
    <source>
        <dbReference type="PROSITE" id="PS50106"/>
    </source>
</evidence>